<comment type="similarity">
    <text evidence="7">Belongs to the UPF0761 family.</text>
</comment>
<comment type="caution">
    <text evidence="8">The sequence shown here is derived from an EMBL/GenBank/DDBJ whole genome shotgun (WGS) entry which is preliminary data.</text>
</comment>
<evidence type="ECO:0000313" key="8">
    <source>
        <dbReference type="EMBL" id="ODC03587.1"/>
    </source>
</evidence>
<dbReference type="RefSeq" id="WP_068998003.1">
    <property type="nucleotide sequence ID" value="NZ_MDTQ01000001.1"/>
</dbReference>
<sequence>MSKRLLMSRLTQSRVWVIVTRVIQRFFQDGGPHNAAALTYTTLFAVVPCLTVVYSMLSAIPSFKGVGDLLQSFLFEHFVPSTGMTVQSYLVEFAQQARQLTVVGVGILIVTALMMILTIERTFNGIWRVHKGRRGLQAFLLYWAVLSLGPLLLGAGFLLTSYVMSLPLIHSTTEALGGRGLLLRWLPLLSSGLAFTLLFWAVPNCQVRFKHAVAGGMAVAVAFELAKFGFTVFVSNFASYELIYGAFAAVPVFLLWIYLSWWLILLGAEWVAVKGEEPTVVALGDRQPALQGVMCLFAVWQAFIQGEHVSELTLRQRCGVKNLAQWQQLISWLSEHGWLSQQIDECWGPGRDFAQVSSADLLLSWPWQLPAVGCWPQALQALPLAEVVARDQAELRASHKASLAVMLQEAQSNAIDDESKAEIKRSD</sequence>
<evidence type="ECO:0000256" key="4">
    <source>
        <dbReference type="ARBA" id="ARBA00022692"/>
    </source>
</evidence>
<evidence type="ECO:0000256" key="3">
    <source>
        <dbReference type="ARBA" id="ARBA00022519"/>
    </source>
</evidence>
<protein>
    <recommendedName>
        <fullName evidence="7">UPF0761 membrane protein BFW38_08555</fullName>
    </recommendedName>
</protein>
<dbReference type="PANTHER" id="PTHR30213:SF0">
    <property type="entry name" value="UPF0761 MEMBRANE PROTEIN YIHY"/>
    <property type="match status" value="1"/>
</dbReference>
<feature type="transmembrane region" description="Helical" evidence="7">
    <location>
        <begin position="212"/>
        <end position="230"/>
    </location>
</feature>
<gene>
    <name evidence="8" type="ORF">BFW38_08555</name>
</gene>
<dbReference type="PANTHER" id="PTHR30213">
    <property type="entry name" value="INNER MEMBRANE PROTEIN YHJD"/>
    <property type="match status" value="1"/>
</dbReference>
<dbReference type="Pfam" id="PF03631">
    <property type="entry name" value="Virul_fac_BrkB"/>
    <property type="match status" value="1"/>
</dbReference>
<feature type="transmembrane region" description="Helical" evidence="7">
    <location>
        <begin position="242"/>
        <end position="264"/>
    </location>
</feature>
<feature type="transmembrane region" description="Helical" evidence="7">
    <location>
        <begin position="140"/>
        <end position="162"/>
    </location>
</feature>
<dbReference type="NCBIfam" id="TIGR00765">
    <property type="entry name" value="yihY_not_rbn"/>
    <property type="match status" value="1"/>
</dbReference>
<feature type="transmembrane region" description="Helical" evidence="7">
    <location>
        <begin position="182"/>
        <end position="200"/>
    </location>
</feature>
<keyword evidence="5 7" id="KW-1133">Transmembrane helix</keyword>
<organism evidence="8 9">
    <name type="scientific">Terasakiispira papahanaumokuakeensis</name>
    <dbReference type="NCBI Taxonomy" id="197479"/>
    <lineage>
        <taxon>Bacteria</taxon>
        <taxon>Pseudomonadati</taxon>
        <taxon>Pseudomonadota</taxon>
        <taxon>Gammaproteobacteria</taxon>
        <taxon>Oceanospirillales</taxon>
        <taxon>Terasakiispira</taxon>
    </lineage>
</organism>
<evidence type="ECO:0000256" key="2">
    <source>
        <dbReference type="ARBA" id="ARBA00022475"/>
    </source>
</evidence>
<keyword evidence="6 7" id="KW-0472">Membrane</keyword>
<dbReference type="AlphaFoldDB" id="A0A1E2V9D7"/>
<keyword evidence="2 7" id="KW-1003">Cell membrane</keyword>
<keyword evidence="9" id="KW-1185">Reference proteome</keyword>
<accession>A0A1E2V9D7</accession>
<proteinExistence type="inferred from homology"/>
<dbReference type="InterPro" id="IPR017039">
    <property type="entry name" value="Virul_fac_BrkB"/>
</dbReference>
<evidence type="ECO:0000256" key="6">
    <source>
        <dbReference type="ARBA" id="ARBA00023136"/>
    </source>
</evidence>
<dbReference type="STRING" id="197479.BFW38_08555"/>
<evidence type="ECO:0000256" key="1">
    <source>
        <dbReference type="ARBA" id="ARBA00004651"/>
    </source>
</evidence>
<reference evidence="8 9" key="1">
    <citation type="submission" date="2016-08" db="EMBL/GenBank/DDBJ databases">
        <authorList>
            <person name="Seilhamer J.J."/>
        </authorList>
    </citation>
    <scope>NUCLEOTIDE SEQUENCE [LARGE SCALE GENOMIC DNA]</scope>
    <source>
        <strain evidence="8 9">PH27A</strain>
    </source>
</reference>
<dbReference type="OrthoDB" id="9808671at2"/>
<dbReference type="EMBL" id="MDTQ01000001">
    <property type="protein sequence ID" value="ODC03587.1"/>
    <property type="molecule type" value="Genomic_DNA"/>
</dbReference>
<keyword evidence="4 7" id="KW-0812">Transmembrane</keyword>
<evidence type="ECO:0000256" key="5">
    <source>
        <dbReference type="ARBA" id="ARBA00022989"/>
    </source>
</evidence>
<dbReference type="HAMAP" id="MF_00672">
    <property type="entry name" value="UPF0761"/>
    <property type="match status" value="1"/>
</dbReference>
<evidence type="ECO:0000256" key="7">
    <source>
        <dbReference type="HAMAP-Rule" id="MF_00672"/>
    </source>
</evidence>
<feature type="transmembrane region" description="Helical" evidence="7">
    <location>
        <begin position="35"/>
        <end position="57"/>
    </location>
</feature>
<feature type="transmembrane region" description="Helical" evidence="7">
    <location>
        <begin position="100"/>
        <end position="119"/>
    </location>
</feature>
<evidence type="ECO:0000313" key="9">
    <source>
        <dbReference type="Proteomes" id="UP000094291"/>
    </source>
</evidence>
<dbReference type="InterPro" id="IPR023679">
    <property type="entry name" value="UPF0761_bac"/>
</dbReference>
<dbReference type="Proteomes" id="UP000094291">
    <property type="component" value="Unassembled WGS sequence"/>
</dbReference>
<name>A0A1E2V9D7_9GAMM</name>
<dbReference type="GO" id="GO:0005886">
    <property type="term" value="C:plasma membrane"/>
    <property type="evidence" value="ECO:0007669"/>
    <property type="project" value="UniProtKB-SubCell"/>
</dbReference>
<comment type="subcellular location">
    <subcellularLocation>
        <location evidence="1 7">Cell membrane</location>
        <topology evidence="1 7">Multi-pass membrane protein</topology>
    </subcellularLocation>
</comment>
<keyword evidence="3" id="KW-0997">Cell inner membrane</keyword>